<dbReference type="InterPro" id="IPR051254">
    <property type="entry name" value="PPP1R15"/>
</dbReference>
<feature type="region of interest" description="Disordered" evidence="13">
    <location>
        <begin position="107"/>
        <end position="139"/>
    </location>
</feature>
<evidence type="ECO:0000256" key="3">
    <source>
        <dbReference type="ARBA" id="ARBA00010161"/>
    </source>
</evidence>
<keyword evidence="6" id="KW-0945">Host-virus interaction</keyword>
<keyword evidence="11" id="KW-0899">Viral immunoevasion</keyword>
<reference evidence="15" key="2">
    <citation type="journal article" date="2023" name="Commun. Biol.">
        <title>Intrasexual cuticular hydrocarbon dimorphism in a wasp sheds light on hydrocarbon biosynthesis genes in Hymenoptera.</title>
        <authorList>
            <person name="Moris V.C."/>
            <person name="Podsiadlowski L."/>
            <person name="Martin S."/>
            <person name="Oeyen J.P."/>
            <person name="Donath A."/>
            <person name="Petersen M."/>
            <person name="Wilbrandt J."/>
            <person name="Misof B."/>
            <person name="Liedtke D."/>
            <person name="Thamm M."/>
            <person name="Scheiner R."/>
            <person name="Schmitt T."/>
            <person name="Niehuis O."/>
        </authorList>
    </citation>
    <scope>NUCLEOTIDE SEQUENCE</scope>
    <source>
        <strain evidence="15">GBR_01_08_01A</strain>
    </source>
</reference>
<evidence type="ECO:0000256" key="2">
    <source>
        <dbReference type="ARBA" id="ARBA00007512"/>
    </source>
</evidence>
<feature type="compositionally biased region" description="Acidic residues" evidence="13">
    <location>
        <begin position="116"/>
        <end position="131"/>
    </location>
</feature>
<proteinExistence type="inferred from homology"/>
<evidence type="ECO:0000256" key="1">
    <source>
        <dbReference type="ARBA" id="ARBA00003756"/>
    </source>
</evidence>
<evidence type="ECO:0000256" key="6">
    <source>
        <dbReference type="ARBA" id="ARBA00022581"/>
    </source>
</evidence>
<evidence type="ECO:0000256" key="5">
    <source>
        <dbReference type="ARBA" id="ARBA00019072"/>
    </source>
</evidence>
<dbReference type="GO" id="GO:0005783">
    <property type="term" value="C:endoplasmic reticulum"/>
    <property type="evidence" value="ECO:0007669"/>
    <property type="project" value="TreeGrafter"/>
</dbReference>
<evidence type="ECO:0000256" key="8">
    <source>
        <dbReference type="ARBA" id="ARBA00022830"/>
    </source>
</evidence>
<dbReference type="EMBL" id="JAIFRP010000030">
    <property type="protein sequence ID" value="KAK2583394.1"/>
    <property type="molecule type" value="Genomic_DNA"/>
</dbReference>
<dbReference type="GO" id="GO:0034976">
    <property type="term" value="P:response to endoplasmic reticulum stress"/>
    <property type="evidence" value="ECO:0007669"/>
    <property type="project" value="TreeGrafter"/>
</dbReference>
<dbReference type="GO" id="GO:0039502">
    <property type="term" value="P:symbiont-mediated suppression of host type I interferon-mediated signaling pathway"/>
    <property type="evidence" value="ECO:0007669"/>
    <property type="project" value="UniProtKB-KW"/>
</dbReference>
<dbReference type="GO" id="GO:0019888">
    <property type="term" value="F:protein phosphatase regulator activity"/>
    <property type="evidence" value="ECO:0007669"/>
    <property type="project" value="TreeGrafter"/>
</dbReference>
<keyword evidence="9" id="KW-0426">Late protein</keyword>
<dbReference type="Proteomes" id="UP001258017">
    <property type="component" value="Unassembled WGS sequence"/>
</dbReference>
<dbReference type="GO" id="GO:0000164">
    <property type="term" value="C:protein phosphatase type 1 complex"/>
    <property type="evidence" value="ECO:0007669"/>
    <property type="project" value="TreeGrafter"/>
</dbReference>
<evidence type="ECO:0000313" key="16">
    <source>
        <dbReference type="Proteomes" id="UP001258017"/>
    </source>
</evidence>
<keyword evidence="8" id="KW-1114">Inhibition of host interferon signaling pathway by virus</keyword>
<evidence type="ECO:0000256" key="13">
    <source>
        <dbReference type="SAM" id="MobiDB-lite"/>
    </source>
</evidence>
<protein>
    <recommendedName>
        <fullName evidence="5">Protein DP71L</fullName>
    </recommendedName>
    <alternativeName>
        <fullName evidence="12">MyD116 homolog</fullName>
    </alternativeName>
</protein>
<dbReference type="Pfam" id="PF10488">
    <property type="entry name" value="PP1c_bdg"/>
    <property type="match status" value="1"/>
</dbReference>
<evidence type="ECO:0000256" key="10">
    <source>
        <dbReference type="ARBA" id="ARBA00023258"/>
    </source>
</evidence>
<dbReference type="PANTHER" id="PTHR16489:SF12">
    <property type="entry name" value="GH11727P"/>
    <property type="match status" value="1"/>
</dbReference>
<dbReference type="PANTHER" id="PTHR16489">
    <property type="entry name" value="GH11727P"/>
    <property type="match status" value="1"/>
</dbReference>
<dbReference type="InterPro" id="IPR019523">
    <property type="entry name" value="Prot_Pase1_reg-su15A/B_C"/>
</dbReference>
<evidence type="ECO:0000313" key="15">
    <source>
        <dbReference type="EMBL" id="KAK2583394.1"/>
    </source>
</evidence>
<comment type="function">
    <text evidence="1">Interacts with the host phosphatase PP1 catalytic subunit (PPP1CB) and recruits it to dephosphorylate EIF2S1/eIF2alpha and therefore restores the host translation that has been shut-down by the host. Also inhibits the EIF2S1/eIF2alpha-ATF4-DDIT3/CHOP pathway.</text>
</comment>
<feature type="domain" description="Protein phosphatase 1 regulatory subunit 15A/B C-terminal" evidence="14">
    <location>
        <begin position="125"/>
        <end position="209"/>
    </location>
</feature>
<accession>A0AAD9RPC8</accession>
<gene>
    <name evidence="15" type="ORF">KPH14_009382</name>
</gene>
<dbReference type="GO" id="GO:0051246">
    <property type="term" value="P:regulation of protein metabolic process"/>
    <property type="evidence" value="ECO:0007669"/>
    <property type="project" value="UniProtKB-ARBA"/>
</dbReference>
<dbReference type="AlphaFoldDB" id="A0AAD9RPC8"/>
<comment type="subunit">
    <text evidence="4">Interacts (via C-terminus) with host PPP1CB.</text>
</comment>
<evidence type="ECO:0000256" key="7">
    <source>
        <dbReference type="ARBA" id="ARBA00022632"/>
    </source>
</evidence>
<reference evidence="15" key="1">
    <citation type="submission" date="2021-08" db="EMBL/GenBank/DDBJ databases">
        <authorList>
            <person name="Misof B."/>
            <person name="Oliver O."/>
            <person name="Podsiadlowski L."/>
            <person name="Donath A."/>
            <person name="Peters R."/>
            <person name="Mayer C."/>
            <person name="Rust J."/>
            <person name="Gunkel S."/>
            <person name="Lesny P."/>
            <person name="Martin S."/>
            <person name="Oeyen J.P."/>
            <person name="Petersen M."/>
            <person name="Panagiotis P."/>
            <person name="Wilbrandt J."/>
            <person name="Tanja T."/>
        </authorList>
    </citation>
    <scope>NUCLEOTIDE SEQUENCE</scope>
    <source>
        <strain evidence="15">GBR_01_08_01A</strain>
        <tissue evidence="15">Thorax + abdomen</tissue>
    </source>
</reference>
<name>A0AAD9RPC8_9HYME</name>
<organism evidence="15 16">
    <name type="scientific">Odynerus spinipes</name>
    <dbReference type="NCBI Taxonomy" id="1348599"/>
    <lineage>
        <taxon>Eukaryota</taxon>
        <taxon>Metazoa</taxon>
        <taxon>Ecdysozoa</taxon>
        <taxon>Arthropoda</taxon>
        <taxon>Hexapoda</taxon>
        <taxon>Insecta</taxon>
        <taxon>Pterygota</taxon>
        <taxon>Neoptera</taxon>
        <taxon>Endopterygota</taxon>
        <taxon>Hymenoptera</taxon>
        <taxon>Apocrita</taxon>
        <taxon>Aculeata</taxon>
        <taxon>Vespoidea</taxon>
        <taxon>Vespidae</taxon>
        <taxon>Eumeninae</taxon>
        <taxon>Odynerus</taxon>
    </lineage>
</organism>
<evidence type="ECO:0000256" key="9">
    <source>
        <dbReference type="ARBA" id="ARBA00022921"/>
    </source>
</evidence>
<keyword evidence="16" id="KW-1185">Reference proteome</keyword>
<evidence type="ECO:0000259" key="14">
    <source>
        <dbReference type="Pfam" id="PF10488"/>
    </source>
</evidence>
<keyword evidence="7" id="KW-1090">Inhibition of host innate immune response by virus</keyword>
<keyword evidence="10" id="KW-0922">Interferon antiviral system evasion</keyword>
<evidence type="ECO:0000256" key="12">
    <source>
        <dbReference type="ARBA" id="ARBA00031298"/>
    </source>
</evidence>
<sequence>MRPKLYSLMAIQLLETVVEVLLTKVGFDILRKISIAITPVKPVRVLAQCKEFAPATMLLADSRSFSNVSVTNDEEYDFKRNPFRPRLISESSVDSEDNYGIIFETDSENTYNSDSDCSEASESSDDSDNESEYGINQNTKKSNCRTRKVTFNPTPVVHTMVKWDYAYRAARKGPWEEMARDRERFKGRINCIRCVLEPILQIQHRTHIWQERFA</sequence>
<comment type="similarity">
    <text evidence="3">Belongs to the PPP1R15 family.</text>
</comment>
<comment type="similarity">
    <text evidence="2">Belongs to the asfivirus DP71L family.</text>
</comment>
<comment type="caution">
    <text evidence="15">The sequence shown here is derived from an EMBL/GenBank/DDBJ whole genome shotgun (WGS) entry which is preliminary data.</text>
</comment>
<evidence type="ECO:0000256" key="4">
    <source>
        <dbReference type="ARBA" id="ARBA00011204"/>
    </source>
</evidence>
<evidence type="ECO:0000256" key="11">
    <source>
        <dbReference type="ARBA" id="ARBA00023280"/>
    </source>
</evidence>